<dbReference type="Proteomes" id="UP001434883">
    <property type="component" value="Unassembled WGS sequence"/>
</dbReference>
<keyword evidence="3" id="KW-1185">Reference proteome</keyword>
<organism evidence="2 3">
    <name type="scientific">Xenoophorus captivus</name>
    <dbReference type="NCBI Taxonomy" id="1517983"/>
    <lineage>
        <taxon>Eukaryota</taxon>
        <taxon>Metazoa</taxon>
        <taxon>Chordata</taxon>
        <taxon>Craniata</taxon>
        <taxon>Vertebrata</taxon>
        <taxon>Euteleostomi</taxon>
        <taxon>Actinopterygii</taxon>
        <taxon>Neopterygii</taxon>
        <taxon>Teleostei</taxon>
        <taxon>Neoteleostei</taxon>
        <taxon>Acanthomorphata</taxon>
        <taxon>Ovalentaria</taxon>
        <taxon>Atherinomorphae</taxon>
        <taxon>Cyprinodontiformes</taxon>
        <taxon>Goodeidae</taxon>
        <taxon>Xenoophorus</taxon>
    </lineage>
</organism>
<reference evidence="2 3" key="1">
    <citation type="submission" date="2021-06" db="EMBL/GenBank/DDBJ databases">
        <authorList>
            <person name="Palmer J.M."/>
        </authorList>
    </citation>
    <scope>NUCLEOTIDE SEQUENCE [LARGE SCALE GENOMIC DNA]</scope>
    <source>
        <strain evidence="2 3">XC_2019</strain>
        <tissue evidence="2">Muscle</tissue>
    </source>
</reference>
<name>A0ABV0RG77_9TELE</name>
<evidence type="ECO:0000256" key="1">
    <source>
        <dbReference type="SAM" id="MobiDB-lite"/>
    </source>
</evidence>
<accession>A0ABV0RG77</accession>
<evidence type="ECO:0000313" key="3">
    <source>
        <dbReference type="Proteomes" id="UP001434883"/>
    </source>
</evidence>
<comment type="caution">
    <text evidence="2">The sequence shown here is derived from an EMBL/GenBank/DDBJ whole genome shotgun (WGS) entry which is preliminary data.</text>
</comment>
<sequence length="76" mass="8291">MKRVREAQSLISAAIEPGRGAGKVAVLPGPQGEGPPGLRPPGGEDQEEVERDERQVSRRSKLNGDDRHQEDMEMSD</sequence>
<gene>
    <name evidence="2" type="ORF">XENOCAPTIV_029940</name>
</gene>
<proteinExistence type="predicted"/>
<feature type="region of interest" description="Disordered" evidence="1">
    <location>
        <begin position="17"/>
        <end position="76"/>
    </location>
</feature>
<protein>
    <submittedName>
        <fullName evidence="2">Uncharacterized protein</fullName>
    </submittedName>
</protein>
<evidence type="ECO:0000313" key="2">
    <source>
        <dbReference type="EMBL" id="MEQ2206482.1"/>
    </source>
</evidence>
<dbReference type="EMBL" id="JAHRIN010042906">
    <property type="protein sequence ID" value="MEQ2206482.1"/>
    <property type="molecule type" value="Genomic_DNA"/>
</dbReference>
<feature type="compositionally biased region" description="Basic and acidic residues" evidence="1">
    <location>
        <begin position="51"/>
        <end position="76"/>
    </location>
</feature>